<comment type="caution">
    <text evidence="2">The sequence shown here is derived from an EMBL/GenBank/DDBJ whole genome shotgun (WGS) entry which is preliminary data.</text>
</comment>
<feature type="transmembrane region" description="Helical" evidence="1">
    <location>
        <begin position="56"/>
        <end position="72"/>
    </location>
</feature>
<keyword evidence="3" id="KW-1185">Reference proteome</keyword>
<organism evidence="2 3">
    <name type="scientific">Floccifex porci</name>
    <dbReference type="NCBI Taxonomy" id="2606629"/>
    <lineage>
        <taxon>Bacteria</taxon>
        <taxon>Bacillati</taxon>
        <taxon>Bacillota</taxon>
        <taxon>Erysipelotrichia</taxon>
        <taxon>Erysipelotrichales</taxon>
        <taxon>Erysipelotrichaceae</taxon>
        <taxon>Floccifex</taxon>
    </lineage>
</organism>
<name>A0A7X2T3J0_9FIRM</name>
<feature type="transmembrane region" description="Helical" evidence="1">
    <location>
        <begin position="31"/>
        <end position="50"/>
    </location>
</feature>
<dbReference type="RefSeq" id="WP_154459512.1">
    <property type="nucleotide sequence ID" value="NZ_VUMM01000003.1"/>
</dbReference>
<dbReference type="Proteomes" id="UP000470082">
    <property type="component" value="Unassembled WGS sequence"/>
</dbReference>
<evidence type="ECO:0000256" key="1">
    <source>
        <dbReference type="SAM" id="Phobius"/>
    </source>
</evidence>
<reference evidence="2 3" key="1">
    <citation type="submission" date="2019-08" db="EMBL/GenBank/DDBJ databases">
        <title>In-depth cultivation of the pig gut microbiome towards novel bacterial diversity and tailored functional studies.</title>
        <authorList>
            <person name="Wylensek D."/>
            <person name="Hitch T.C.A."/>
            <person name="Clavel T."/>
        </authorList>
    </citation>
    <scope>NUCLEOTIDE SEQUENCE [LARGE SCALE GENOMIC DNA]</scope>
    <source>
        <strain evidence="2 3">LKV-178-WT-2G</strain>
    </source>
</reference>
<evidence type="ECO:0000313" key="2">
    <source>
        <dbReference type="EMBL" id="MSS01038.1"/>
    </source>
</evidence>
<dbReference type="EMBL" id="VUMM01000003">
    <property type="protein sequence ID" value="MSS01038.1"/>
    <property type="molecule type" value="Genomic_DNA"/>
</dbReference>
<sequence>MNKEEILERSRKENKNQDIYEKEVIIQGNRYACIAVGVLATIFFVIQIFTGGDMNYRLYAVVFSMPMAEFWIKYIRMYKKHELLVAICYTVMVLIFSAVHIYGLVSASQIL</sequence>
<gene>
    <name evidence="2" type="ORF">FYJ50_02710</name>
</gene>
<dbReference type="InterPro" id="IPR045620">
    <property type="entry name" value="DUF6442"/>
</dbReference>
<keyword evidence="1" id="KW-0812">Transmembrane</keyword>
<keyword evidence="1" id="KW-1133">Transmembrane helix</keyword>
<evidence type="ECO:0000313" key="3">
    <source>
        <dbReference type="Proteomes" id="UP000470082"/>
    </source>
</evidence>
<dbReference type="AlphaFoldDB" id="A0A7X2T3J0"/>
<proteinExistence type="predicted"/>
<accession>A0A7X2T3J0</accession>
<feature type="transmembrane region" description="Helical" evidence="1">
    <location>
        <begin position="84"/>
        <end position="105"/>
    </location>
</feature>
<protein>
    <submittedName>
        <fullName evidence="2">Uncharacterized protein</fullName>
    </submittedName>
</protein>
<dbReference type="Pfam" id="PF20040">
    <property type="entry name" value="DUF6442"/>
    <property type="match status" value="1"/>
</dbReference>
<keyword evidence="1" id="KW-0472">Membrane</keyword>